<name>A0AAF0ZMH7_SOLVR</name>
<proteinExistence type="predicted"/>
<dbReference type="AlphaFoldDB" id="A0AAF0ZMH7"/>
<dbReference type="SUPFAM" id="SSF49562">
    <property type="entry name" value="C2 domain (Calcium/lipid-binding domain, CaLB)"/>
    <property type="match status" value="1"/>
</dbReference>
<feature type="domain" description="C2" evidence="1">
    <location>
        <begin position="4"/>
        <end position="44"/>
    </location>
</feature>
<dbReference type="InterPro" id="IPR000008">
    <property type="entry name" value="C2_dom"/>
</dbReference>
<dbReference type="Proteomes" id="UP001234989">
    <property type="component" value="Chromosome 8"/>
</dbReference>
<evidence type="ECO:0000313" key="3">
    <source>
        <dbReference type="Proteomes" id="UP001234989"/>
    </source>
</evidence>
<evidence type="ECO:0000313" key="2">
    <source>
        <dbReference type="EMBL" id="WMV42950.1"/>
    </source>
</evidence>
<dbReference type="PANTHER" id="PTHR31425">
    <property type="entry name" value="PHOSPHORIBOSYLANTHRANILATE TRANSFERASE ISOFORM 1"/>
    <property type="match status" value="1"/>
</dbReference>
<dbReference type="Gene3D" id="2.60.40.150">
    <property type="entry name" value="C2 domain"/>
    <property type="match status" value="1"/>
</dbReference>
<dbReference type="PANTHER" id="PTHR31425:SF32">
    <property type="entry name" value="MULTIPLE C2 DOMAIN AND TRANSMEMBRANE REGION PROTEIN 9"/>
    <property type="match status" value="1"/>
</dbReference>
<reference evidence="2" key="1">
    <citation type="submission" date="2023-08" db="EMBL/GenBank/DDBJ databases">
        <title>A de novo genome assembly of Solanum verrucosum Schlechtendal, a Mexican diploid species geographically isolated from the other diploid A-genome species in potato relatives.</title>
        <authorList>
            <person name="Hosaka K."/>
        </authorList>
    </citation>
    <scope>NUCLEOTIDE SEQUENCE</scope>
    <source>
        <tissue evidence="2">Young leaves</tissue>
    </source>
</reference>
<keyword evidence="3" id="KW-1185">Reference proteome</keyword>
<gene>
    <name evidence="2" type="ORF">MTR67_036335</name>
</gene>
<dbReference type="InterPro" id="IPR047259">
    <property type="entry name" value="QUIRKY-like"/>
</dbReference>
<dbReference type="InterPro" id="IPR035892">
    <property type="entry name" value="C2_domain_sf"/>
</dbReference>
<protein>
    <recommendedName>
        <fullName evidence="1">C2 domain-containing protein</fullName>
    </recommendedName>
</protein>
<sequence>MQFLFVRVVKAQCFPSKDITGSLDPYVEVRVGNYKGDTTLRKKSKVQNGIQYYLLLLKKECSLLFWMLWSRIRIY</sequence>
<dbReference type="Pfam" id="PF00168">
    <property type="entry name" value="C2"/>
    <property type="match status" value="1"/>
</dbReference>
<organism evidence="2 3">
    <name type="scientific">Solanum verrucosum</name>
    <dbReference type="NCBI Taxonomy" id="315347"/>
    <lineage>
        <taxon>Eukaryota</taxon>
        <taxon>Viridiplantae</taxon>
        <taxon>Streptophyta</taxon>
        <taxon>Embryophyta</taxon>
        <taxon>Tracheophyta</taxon>
        <taxon>Spermatophyta</taxon>
        <taxon>Magnoliopsida</taxon>
        <taxon>eudicotyledons</taxon>
        <taxon>Gunneridae</taxon>
        <taxon>Pentapetalae</taxon>
        <taxon>asterids</taxon>
        <taxon>lamiids</taxon>
        <taxon>Solanales</taxon>
        <taxon>Solanaceae</taxon>
        <taxon>Solanoideae</taxon>
        <taxon>Solaneae</taxon>
        <taxon>Solanum</taxon>
    </lineage>
</organism>
<accession>A0AAF0ZMH7</accession>
<dbReference type="EMBL" id="CP133619">
    <property type="protein sequence ID" value="WMV42950.1"/>
    <property type="molecule type" value="Genomic_DNA"/>
</dbReference>
<evidence type="ECO:0000259" key="1">
    <source>
        <dbReference type="Pfam" id="PF00168"/>
    </source>
</evidence>